<organism evidence="5">
    <name type="scientific">uncultured Rubrobacteraceae bacterium</name>
    <dbReference type="NCBI Taxonomy" id="349277"/>
    <lineage>
        <taxon>Bacteria</taxon>
        <taxon>Bacillati</taxon>
        <taxon>Actinomycetota</taxon>
        <taxon>Rubrobacteria</taxon>
        <taxon>Rubrobacterales</taxon>
        <taxon>Rubrobacteraceae</taxon>
        <taxon>environmental samples</taxon>
    </lineage>
</organism>
<dbReference type="PANTHER" id="PTHR23077:SF171">
    <property type="entry name" value="NUCLEAR VALOSIN-CONTAINING PROTEIN-LIKE"/>
    <property type="match status" value="1"/>
</dbReference>
<dbReference type="SMART" id="SM00382">
    <property type="entry name" value="AAA"/>
    <property type="match status" value="1"/>
</dbReference>
<dbReference type="InterPro" id="IPR027417">
    <property type="entry name" value="P-loop_NTPase"/>
</dbReference>
<feature type="domain" description="AAA+ ATPase" evidence="4">
    <location>
        <begin position="290"/>
        <end position="426"/>
    </location>
</feature>
<dbReference type="EMBL" id="CADCVH010000083">
    <property type="protein sequence ID" value="CAA9462448.1"/>
    <property type="molecule type" value="Genomic_DNA"/>
</dbReference>
<dbReference type="AlphaFoldDB" id="A0A6J4R2N0"/>
<dbReference type="InterPro" id="IPR050168">
    <property type="entry name" value="AAA_ATPase_domain"/>
</dbReference>
<accession>A0A6J4R2N0</accession>
<evidence type="ECO:0000259" key="4">
    <source>
        <dbReference type="SMART" id="SM00382"/>
    </source>
</evidence>
<dbReference type="InterPro" id="IPR003960">
    <property type="entry name" value="ATPase_AAA_CS"/>
</dbReference>
<dbReference type="GO" id="GO:0051301">
    <property type="term" value="P:cell division"/>
    <property type="evidence" value="ECO:0007669"/>
    <property type="project" value="UniProtKB-KW"/>
</dbReference>
<evidence type="ECO:0000256" key="2">
    <source>
        <dbReference type="ARBA" id="ARBA00022840"/>
    </source>
</evidence>
<protein>
    <submittedName>
        <fullName evidence="5">Cell division protein FtsH</fullName>
    </submittedName>
</protein>
<keyword evidence="2 3" id="KW-0067">ATP-binding</keyword>
<evidence type="ECO:0000313" key="5">
    <source>
        <dbReference type="EMBL" id="CAA9462448.1"/>
    </source>
</evidence>
<dbReference type="Gene3D" id="3.40.50.300">
    <property type="entry name" value="P-loop containing nucleotide triphosphate hydrolases"/>
    <property type="match status" value="1"/>
</dbReference>
<evidence type="ECO:0000256" key="1">
    <source>
        <dbReference type="ARBA" id="ARBA00022741"/>
    </source>
</evidence>
<reference evidence="5" key="1">
    <citation type="submission" date="2020-02" db="EMBL/GenBank/DDBJ databases">
        <authorList>
            <person name="Meier V. D."/>
        </authorList>
    </citation>
    <scope>NUCLEOTIDE SEQUENCE</scope>
    <source>
        <strain evidence="5">AVDCRST_MAG02</strain>
    </source>
</reference>
<dbReference type="Pfam" id="PF00004">
    <property type="entry name" value="AAA"/>
    <property type="match status" value="1"/>
</dbReference>
<dbReference type="InterPro" id="IPR041569">
    <property type="entry name" value="AAA_lid_3"/>
</dbReference>
<dbReference type="SUPFAM" id="SSF52540">
    <property type="entry name" value="P-loop containing nucleoside triphosphate hydrolases"/>
    <property type="match status" value="1"/>
</dbReference>
<dbReference type="Gene3D" id="1.10.8.60">
    <property type="match status" value="1"/>
</dbReference>
<keyword evidence="5" id="KW-0132">Cell division</keyword>
<evidence type="ECO:0000256" key="3">
    <source>
        <dbReference type="RuleBase" id="RU003651"/>
    </source>
</evidence>
<dbReference type="PANTHER" id="PTHR23077">
    <property type="entry name" value="AAA-FAMILY ATPASE"/>
    <property type="match status" value="1"/>
</dbReference>
<dbReference type="FunFam" id="3.40.50.300:FF:000012">
    <property type="entry name" value="Transitional endoplasmic reticulum ATPase"/>
    <property type="match status" value="1"/>
</dbReference>
<name>A0A6J4R2N0_9ACTN</name>
<dbReference type="PROSITE" id="PS00674">
    <property type="entry name" value="AAA"/>
    <property type="match status" value="1"/>
</dbReference>
<keyword evidence="5" id="KW-0131">Cell cycle</keyword>
<keyword evidence="1 3" id="KW-0547">Nucleotide-binding</keyword>
<dbReference type="GO" id="GO:0005524">
    <property type="term" value="F:ATP binding"/>
    <property type="evidence" value="ECO:0007669"/>
    <property type="project" value="UniProtKB-KW"/>
</dbReference>
<sequence>MKVKVDFPLASEGHLGRAAASAAGHASYGVSGTNGRARVSVELDLPADWRLLDDFSGLLRGEREAGYAADGTPVSGEELFAGMRCFLRKQRSGAEAREWCTPKHLADKQLFPCRQIHLYDNDHLTGNSWYSYGQMDDDAVFRVDKDAITERILSDLGPCARCPILDLDATAELVARLPEKIEPGKDDAWSYREKGPLPEWKVAKSRDGRGPVETPVPGDREGLFERLARSVRSGGANVAAASGTAPGSRNVPATRYEDVGGMRETIEMVREAVELPITHPEIFKKMGIRPHKGILFYGPPGTGKTLLARAVANESGAHFIAVSGPEILNKFWGQSEAKLRSIFSEARAKAPAIVLFDEIDSFASSRDAMSESFEATLVSQLLSLMDGLNDLGRVCVIATTNRPSALDSALRRPGRFDHEIEVGLPDAEARLHILKIHAQGMPTDPDLDLEQIARATGGYSGADLEALCREAALVCMRRTINLRDFEKRIAPHQLSALSVTTYDFRTATKRVGASIRR</sequence>
<dbReference type="Pfam" id="PF17862">
    <property type="entry name" value="AAA_lid_3"/>
    <property type="match status" value="1"/>
</dbReference>
<dbReference type="InterPro" id="IPR003959">
    <property type="entry name" value="ATPase_AAA_core"/>
</dbReference>
<proteinExistence type="inferred from homology"/>
<dbReference type="GO" id="GO:0016887">
    <property type="term" value="F:ATP hydrolysis activity"/>
    <property type="evidence" value="ECO:0007669"/>
    <property type="project" value="InterPro"/>
</dbReference>
<gene>
    <name evidence="5" type="ORF">AVDCRST_MAG02-2546</name>
</gene>
<comment type="similarity">
    <text evidence="3">Belongs to the AAA ATPase family.</text>
</comment>
<dbReference type="InterPro" id="IPR003593">
    <property type="entry name" value="AAA+_ATPase"/>
</dbReference>